<evidence type="ECO:0000313" key="4">
    <source>
        <dbReference type="EMBL" id="QKE61900.1"/>
    </source>
</evidence>
<keyword evidence="2" id="KW-0079">Bacteriocin immunity</keyword>
<proteinExistence type="inferred from homology"/>
<evidence type="ECO:0000256" key="1">
    <source>
        <dbReference type="ARBA" id="ARBA00009346"/>
    </source>
</evidence>
<feature type="compositionally biased region" description="Polar residues" evidence="3">
    <location>
        <begin position="74"/>
        <end position="83"/>
    </location>
</feature>
<accession>A0A6M8FCR8</accession>
<feature type="region of interest" description="Disordered" evidence="3">
    <location>
        <begin position="63"/>
        <end position="90"/>
    </location>
</feature>
<reference evidence="4" key="1">
    <citation type="submission" date="2020-07" db="EMBL/GenBank/DDBJ databases">
        <title>Nitrate ammonifying Pseudomonas campi sp. nov. isolated from German agricultural grassland.</title>
        <authorList>
            <person name="Timsy T."/>
            <person name="Ulrich A."/>
            <person name="Spanner T."/>
            <person name="Foesel B."/>
            <person name="Kolb S."/>
            <person name="Horn M.A."/>
            <person name="Behrendt U."/>
        </authorList>
    </citation>
    <scope>NUCLEOTIDE SEQUENCE</scope>
    <source>
        <strain evidence="4">S1-A32-2</strain>
    </source>
</reference>
<dbReference type="SUPFAM" id="SSF47345">
    <property type="entry name" value="Colicin E immunity proteins"/>
    <property type="match status" value="1"/>
</dbReference>
<dbReference type="InterPro" id="IPR035900">
    <property type="entry name" value="Colicin_E_sf"/>
</dbReference>
<evidence type="ECO:0000256" key="2">
    <source>
        <dbReference type="ARBA" id="ARBA00023025"/>
    </source>
</evidence>
<dbReference type="InterPro" id="IPR000290">
    <property type="entry name" value="Colicin_pyocin"/>
</dbReference>
<comment type="similarity">
    <text evidence="1">Belongs to the colicins ColE2/ColE8/ColE9 and pyocins S1/S2 family.</text>
</comment>
<evidence type="ECO:0000256" key="3">
    <source>
        <dbReference type="SAM" id="MobiDB-lite"/>
    </source>
</evidence>
<dbReference type="GO" id="GO:0015643">
    <property type="term" value="F:toxic substance binding"/>
    <property type="evidence" value="ECO:0007669"/>
    <property type="project" value="InterPro"/>
</dbReference>
<evidence type="ECO:0000313" key="5">
    <source>
        <dbReference type="Proteomes" id="UP000501379"/>
    </source>
</evidence>
<dbReference type="RefSeq" id="WP_173203133.1">
    <property type="nucleotide sequence ID" value="NZ_CP053697.2"/>
</dbReference>
<dbReference type="CDD" id="cd16363">
    <property type="entry name" value="Col_Im_like"/>
    <property type="match status" value="1"/>
</dbReference>
<dbReference type="GO" id="GO:0030153">
    <property type="term" value="P:bacteriocin immunity"/>
    <property type="evidence" value="ECO:0007669"/>
    <property type="project" value="UniProtKB-KW"/>
</dbReference>
<sequence length="90" mass="9940">MISLKTSITDYSEDEFLRLIEEICSACASEEYQDELLENFILVSEHPAGSDLIYYPETGNASPRVNRPSFPRHSPSSGNSAFQTPLAIAA</sequence>
<dbReference type="Pfam" id="PF01320">
    <property type="entry name" value="Colicin_Pyocin"/>
    <property type="match status" value="1"/>
</dbReference>
<gene>
    <name evidence="4" type="ORF">HNE05_00470</name>
</gene>
<organism evidence="4 5">
    <name type="scientific">Aquipseudomonas campi</name>
    <dbReference type="NCBI Taxonomy" id="2731681"/>
    <lineage>
        <taxon>Bacteria</taxon>
        <taxon>Pseudomonadati</taxon>
        <taxon>Pseudomonadota</taxon>
        <taxon>Gammaproteobacteria</taxon>
        <taxon>Pseudomonadales</taxon>
        <taxon>Pseudomonadaceae</taxon>
        <taxon>Aquipseudomonas</taxon>
    </lineage>
</organism>
<dbReference type="AlphaFoldDB" id="A0A6M8FCR8"/>
<protein>
    <submittedName>
        <fullName evidence="4">Bacteriocin immunity protein</fullName>
    </submittedName>
</protein>
<keyword evidence="5" id="KW-1185">Reference proteome</keyword>
<dbReference type="EMBL" id="CP053697">
    <property type="protein sequence ID" value="QKE61900.1"/>
    <property type="molecule type" value="Genomic_DNA"/>
</dbReference>
<dbReference type="Gene3D" id="1.10.1200.20">
    <property type="entry name" value="Colicin E immunity protein"/>
    <property type="match status" value="1"/>
</dbReference>
<name>A0A6M8FCR8_9GAMM</name>
<dbReference type="PRINTS" id="PR01299">
    <property type="entry name" value="PYOCIN"/>
</dbReference>
<dbReference type="KEGG" id="pcam:HNE05_00470"/>
<dbReference type="Proteomes" id="UP000501379">
    <property type="component" value="Chromosome"/>
</dbReference>